<feature type="domain" description="Centrosomal protein of 76 kDa C-terminal" evidence="4">
    <location>
        <begin position="518"/>
        <end position="653"/>
    </location>
</feature>
<dbReference type="GO" id="GO:0046599">
    <property type="term" value="P:regulation of centriole replication"/>
    <property type="evidence" value="ECO:0007669"/>
    <property type="project" value="TreeGrafter"/>
</dbReference>
<keyword evidence="8" id="KW-1185">Reference proteome</keyword>
<protein>
    <recommendedName>
        <fullName evidence="9">Centrosomal protein of 76 kDa</fullName>
    </recommendedName>
</protein>
<dbReference type="Proteomes" id="UP001347796">
    <property type="component" value="Unassembled WGS sequence"/>
</dbReference>
<sequence length="656" mass="74985">MALPDEKIHELKQIINSQLSQNDIQRHIRNVLDEVIKTEFEGKEGHISENELMRKLRERGVVDNIMKQMHFDGEMNIPKPVSHFTNKDRQQASAQVKKVNIDPSRRHLYLTIQEGKAFLEHLHTTEVLPGQKVTSYFTLHIHFRSQRFKTKPIPCACEPAFDEGFLLELHKESAGEAGRMADNTSMLSISDPIHIVLIKTDSTGNTSLVASHYFEWRPVLTSPQNKMKVSIELKGTGIESQVPVGILIIQMELFPKPPDPLREEVLRAQLELERHRQADRKRGFLTYTSLWWEEYLQIRDAHKDRIVKIFATDENGNNKPVTSYIKPFRAGRLIETPRQAARFVGLIHHDKPKSLGQDKKEQWTNIHSFLCMNRGDVEDHAALLCSLLLGFGLDAYVCIGTRNKGSLHAWVMTLGTDGLATFWESLNGHRYIHEPLDPDGPPMSKQNRVKYPYKTVDCVFNHRKFYANNQSSNAVEVCRFVLNNESLWKSMSEDAIGSVCGAMIQSSWPPLSPSTLDESFSSNDLEQQLRQLVTEHRRDQGLTSIWEDELSYLLTPALASYETERVTGISAGNEEFQDAVKLSVLEDHNFKGYPIQFTHRNPRKIFSTCLNSAVCNEILNCRGDQVRLGVRVRVFAYPESACATWIMFACKYKSVL</sequence>
<evidence type="ECO:0008006" key="9">
    <source>
        <dbReference type="Google" id="ProtNLM"/>
    </source>
</evidence>
<dbReference type="Pfam" id="PF15627">
    <property type="entry name" value="CEP76-C2"/>
    <property type="match status" value="1"/>
</dbReference>
<dbReference type="PANTHER" id="PTHR46436">
    <property type="entry name" value="CENTROSOMAL PROTEIN OF 76 KDA"/>
    <property type="match status" value="1"/>
</dbReference>
<dbReference type="PANTHER" id="PTHR46436:SF1">
    <property type="entry name" value="CENTROSOMAL PROTEIN OF 76 KDA"/>
    <property type="match status" value="1"/>
</dbReference>
<evidence type="ECO:0000313" key="8">
    <source>
        <dbReference type="Proteomes" id="UP001347796"/>
    </source>
</evidence>
<evidence type="ECO:0000313" key="7">
    <source>
        <dbReference type="EMBL" id="KAK6186561.1"/>
    </source>
</evidence>
<dbReference type="GO" id="GO:0005813">
    <property type="term" value="C:centrosome"/>
    <property type="evidence" value="ECO:0007669"/>
    <property type="project" value="UniProtKB-SubCell"/>
</dbReference>
<dbReference type="AlphaFoldDB" id="A0AAN8JZZ2"/>
<proteinExistence type="predicted"/>
<dbReference type="InterPro" id="IPR056290">
    <property type="entry name" value="CEPT76/DRC7_peptidase-like_dom"/>
</dbReference>
<dbReference type="InterPro" id="IPR056288">
    <property type="entry name" value="CEP76_C"/>
</dbReference>
<keyword evidence="2" id="KW-0963">Cytoplasm</keyword>
<dbReference type="Gene3D" id="3.10.620.30">
    <property type="match status" value="1"/>
</dbReference>
<dbReference type="Pfam" id="PF24654">
    <property type="entry name" value="CEP76_N"/>
    <property type="match status" value="1"/>
</dbReference>
<feature type="domain" description="CEP76 N-terminal" evidence="5">
    <location>
        <begin position="10"/>
        <end position="69"/>
    </location>
</feature>
<evidence type="ECO:0000256" key="2">
    <source>
        <dbReference type="ARBA" id="ARBA00022490"/>
    </source>
</evidence>
<feature type="domain" description="CEP76 C2" evidence="3">
    <location>
        <begin position="100"/>
        <end position="257"/>
    </location>
</feature>
<comment type="caution">
    <text evidence="7">The sequence shown here is derived from an EMBL/GenBank/DDBJ whole genome shotgun (WGS) entry which is preliminary data.</text>
</comment>
<evidence type="ECO:0000259" key="6">
    <source>
        <dbReference type="Pfam" id="PF24656"/>
    </source>
</evidence>
<evidence type="ECO:0000259" key="4">
    <source>
        <dbReference type="Pfam" id="PF24652"/>
    </source>
</evidence>
<evidence type="ECO:0000256" key="1">
    <source>
        <dbReference type="ARBA" id="ARBA00004300"/>
    </source>
</evidence>
<dbReference type="InterPro" id="IPR056289">
    <property type="entry name" value="CEP76_N"/>
</dbReference>
<dbReference type="EMBL" id="JAZGQO010000006">
    <property type="protein sequence ID" value="KAK6186561.1"/>
    <property type="molecule type" value="Genomic_DNA"/>
</dbReference>
<organism evidence="7 8">
    <name type="scientific">Patella caerulea</name>
    <name type="common">Rayed Mediterranean limpet</name>
    <dbReference type="NCBI Taxonomy" id="87958"/>
    <lineage>
        <taxon>Eukaryota</taxon>
        <taxon>Metazoa</taxon>
        <taxon>Spiralia</taxon>
        <taxon>Lophotrochozoa</taxon>
        <taxon>Mollusca</taxon>
        <taxon>Gastropoda</taxon>
        <taxon>Patellogastropoda</taxon>
        <taxon>Patelloidea</taxon>
        <taxon>Patellidae</taxon>
        <taxon>Patella</taxon>
    </lineage>
</organism>
<feature type="domain" description="CEP76/DRC7 peptidase-like" evidence="6">
    <location>
        <begin position="361"/>
        <end position="491"/>
    </location>
</feature>
<accession>A0AAN8JZZ2</accession>
<evidence type="ECO:0000259" key="5">
    <source>
        <dbReference type="Pfam" id="PF24654"/>
    </source>
</evidence>
<name>A0AAN8JZZ2_PATCE</name>
<gene>
    <name evidence="7" type="ORF">SNE40_008576</name>
</gene>
<dbReference type="InterPro" id="IPR052299">
    <property type="entry name" value="CEP76"/>
</dbReference>
<dbReference type="GO" id="GO:0005814">
    <property type="term" value="C:centriole"/>
    <property type="evidence" value="ECO:0007669"/>
    <property type="project" value="TreeGrafter"/>
</dbReference>
<dbReference type="Pfam" id="PF24652">
    <property type="entry name" value="CEP76_C"/>
    <property type="match status" value="1"/>
</dbReference>
<comment type="subcellular location">
    <subcellularLocation>
        <location evidence="1">Cytoplasm</location>
        <location evidence="1">Cytoskeleton</location>
        <location evidence="1">Microtubule organizing center</location>
        <location evidence="1">Centrosome</location>
    </subcellularLocation>
</comment>
<dbReference type="InterPro" id="IPR028926">
    <property type="entry name" value="CEP76-C2"/>
</dbReference>
<dbReference type="Pfam" id="PF24656">
    <property type="entry name" value="CEPT76_peptidase"/>
    <property type="match status" value="1"/>
</dbReference>
<evidence type="ECO:0000259" key="3">
    <source>
        <dbReference type="Pfam" id="PF15627"/>
    </source>
</evidence>
<reference evidence="7 8" key="1">
    <citation type="submission" date="2024-01" db="EMBL/GenBank/DDBJ databases">
        <title>The genome of the rayed Mediterranean limpet Patella caerulea (Linnaeus, 1758).</title>
        <authorList>
            <person name="Anh-Thu Weber A."/>
            <person name="Halstead-Nussloch G."/>
        </authorList>
    </citation>
    <scope>NUCLEOTIDE SEQUENCE [LARGE SCALE GENOMIC DNA]</scope>
    <source>
        <strain evidence="7">AATW-2023a</strain>
        <tissue evidence="7">Whole specimen</tissue>
    </source>
</reference>